<dbReference type="SMART" id="SM00345">
    <property type="entry name" value="HTH_GNTR"/>
    <property type="match status" value="1"/>
</dbReference>
<gene>
    <name evidence="5" type="ORF">HHH54_04485</name>
</gene>
<keyword evidence="1" id="KW-0805">Transcription regulation</keyword>
<dbReference type="InterPro" id="IPR000524">
    <property type="entry name" value="Tscrpt_reg_HTH_GntR"/>
</dbReference>
<evidence type="ECO:0000256" key="1">
    <source>
        <dbReference type="ARBA" id="ARBA00023015"/>
    </source>
</evidence>
<dbReference type="PRINTS" id="PR00035">
    <property type="entry name" value="HTHGNTR"/>
</dbReference>
<dbReference type="PANTHER" id="PTHR44846">
    <property type="entry name" value="MANNOSYL-D-GLYCERATE TRANSPORT/METABOLISM SYSTEM REPRESSOR MNGR-RELATED"/>
    <property type="match status" value="1"/>
</dbReference>
<dbReference type="Gene3D" id="1.10.10.10">
    <property type="entry name" value="Winged helix-like DNA-binding domain superfamily/Winged helix DNA-binding domain"/>
    <property type="match status" value="1"/>
</dbReference>
<evidence type="ECO:0000259" key="4">
    <source>
        <dbReference type="PROSITE" id="PS50949"/>
    </source>
</evidence>
<name>A0ABS0T7W4_9STAP</name>
<comment type="caution">
    <text evidence="5">The sequence shown here is derived from an EMBL/GenBank/DDBJ whole genome shotgun (WGS) entry which is preliminary data.</text>
</comment>
<keyword evidence="2" id="KW-0238">DNA-binding</keyword>
<dbReference type="Proteomes" id="UP000751852">
    <property type="component" value="Unassembled WGS sequence"/>
</dbReference>
<accession>A0ABS0T7W4</accession>
<evidence type="ECO:0000313" key="5">
    <source>
        <dbReference type="EMBL" id="MBI5974858.1"/>
    </source>
</evidence>
<evidence type="ECO:0000256" key="2">
    <source>
        <dbReference type="ARBA" id="ARBA00023125"/>
    </source>
</evidence>
<dbReference type="Pfam" id="PF00392">
    <property type="entry name" value="GntR"/>
    <property type="match status" value="1"/>
</dbReference>
<keyword evidence="6" id="KW-1185">Reference proteome</keyword>
<dbReference type="CDD" id="cd07377">
    <property type="entry name" value="WHTH_GntR"/>
    <property type="match status" value="1"/>
</dbReference>
<keyword evidence="3" id="KW-0804">Transcription</keyword>
<reference evidence="5 6" key="1">
    <citation type="submission" date="2020-04" db="EMBL/GenBank/DDBJ databases">
        <title>Staphylococcus species from domestic dog.</title>
        <authorList>
            <person name="Paterson G.K."/>
        </authorList>
    </citation>
    <scope>NUCLEOTIDE SEQUENCE [LARGE SCALE GENOMIC DNA]</scope>
    <source>
        <strain evidence="5 6">H16/1A</strain>
    </source>
</reference>
<dbReference type="SUPFAM" id="SSF46785">
    <property type="entry name" value="Winged helix' DNA-binding domain"/>
    <property type="match status" value="1"/>
</dbReference>
<evidence type="ECO:0000256" key="3">
    <source>
        <dbReference type="ARBA" id="ARBA00023163"/>
    </source>
</evidence>
<dbReference type="PROSITE" id="PS50949">
    <property type="entry name" value="HTH_GNTR"/>
    <property type="match status" value="1"/>
</dbReference>
<dbReference type="EMBL" id="JABANU010000008">
    <property type="protein sequence ID" value="MBI5974858.1"/>
    <property type="molecule type" value="Genomic_DNA"/>
</dbReference>
<organism evidence="5 6">
    <name type="scientific">Staphylococcus canis</name>
    <dbReference type="NCBI Taxonomy" id="2724942"/>
    <lineage>
        <taxon>Bacteria</taxon>
        <taxon>Bacillati</taxon>
        <taxon>Bacillota</taxon>
        <taxon>Bacilli</taxon>
        <taxon>Bacillales</taxon>
        <taxon>Staphylococcaceae</taxon>
        <taxon>Staphylococcus</taxon>
    </lineage>
</organism>
<protein>
    <submittedName>
        <fullName evidence="5">GntR family transcriptional regulator</fullName>
    </submittedName>
</protein>
<evidence type="ECO:0000313" key="6">
    <source>
        <dbReference type="Proteomes" id="UP000751852"/>
    </source>
</evidence>
<dbReference type="PANTHER" id="PTHR44846:SF1">
    <property type="entry name" value="MANNOSYL-D-GLYCERATE TRANSPORT_METABOLISM SYSTEM REPRESSOR MNGR-RELATED"/>
    <property type="match status" value="1"/>
</dbReference>
<feature type="domain" description="HTH gntR-type" evidence="4">
    <location>
        <begin position="10"/>
        <end position="78"/>
    </location>
</feature>
<proteinExistence type="predicted"/>
<sequence length="250" mass="28945">MEVAFVAQSQPKFLNIYNTLYKEIQHGKYPGGAALPTEKVLCARFDVSRMTLRQAIKLLVEDGVVESIRGKGHFVTMQKRDGHTTSVSKFEHPLHQVARVPMSLQEVHYRVDLESEYTNDLFPHHPSAVIAMERYYAHTTSTQADALCFTFIPLDVIDTFHINTQKASDMADFVEEIIYQHATQSDLKCTITQNPQFKHEQYTFDGGQNCWLMTESLYGHRESPIMINKWYLPQEHGEIRVTRMREEMMN</sequence>
<dbReference type="InterPro" id="IPR036388">
    <property type="entry name" value="WH-like_DNA-bd_sf"/>
</dbReference>
<dbReference type="InterPro" id="IPR036390">
    <property type="entry name" value="WH_DNA-bd_sf"/>
</dbReference>
<dbReference type="InterPro" id="IPR050679">
    <property type="entry name" value="Bact_HTH_transcr_reg"/>
</dbReference>